<evidence type="ECO:0000313" key="3">
    <source>
        <dbReference type="Proteomes" id="UP000198877"/>
    </source>
</evidence>
<dbReference type="RefSeq" id="WP_139232241.1">
    <property type="nucleotide sequence ID" value="NZ_CBFSJS010000087.1"/>
</dbReference>
<name>A0A1I6HSU2_9MICO</name>
<feature type="transmembrane region" description="Helical" evidence="1">
    <location>
        <begin position="29"/>
        <end position="55"/>
    </location>
</feature>
<evidence type="ECO:0000313" key="2">
    <source>
        <dbReference type="EMBL" id="SFR57320.1"/>
    </source>
</evidence>
<reference evidence="3" key="1">
    <citation type="submission" date="2016-10" db="EMBL/GenBank/DDBJ databases">
        <authorList>
            <person name="Varghese N."/>
            <person name="Submissions S."/>
        </authorList>
    </citation>
    <scope>NUCLEOTIDE SEQUENCE [LARGE SCALE GENOMIC DNA]</scope>
    <source>
        <strain evidence="3">CL127</strain>
    </source>
</reference>
<keyword evidence="1" id="KW-1133">Transmembrane helix</keyword>
<feature type="transmembrane region" description="Helical" evidence="1">
    <location>
        <begin position="61"/>
        <end position="83"/>
    </location>
</feature>
<keyword evidence="1" id="KW-0812">Transmembrane</keyword>
<dbReference type="Proteomes" id="UP000198877">
    <property type="component" value="Unassembled WGS sequence"/>
</dbReference>
<accession>A0A1I6HSU2</accession>
<gene>
    <name evidence="2" type="ORF">SAMN04488591_2089</name>
</gene>
<dbReference type="EMBL" id="FOYR01000002">
    <property type="protein sequence ID" value="SFR57320.1"/>
    <property type="molecule type" value="Genomic_DNA"/>
</dbReference>
<dbReference type="AlphaFoldDB" id="A0A1I6HSU2"/>
<protein>
    <submittedName>
        <fullName evidence="2">Uncharacterized protein</fullName>
    </submittedName>
</protein>
<sequence length="149" mass="15533">MNTTLPSSPQATTASQATASSRRAAFRPVLLLSWAFVAVSAAMIAFLGVASATGIGFETAIWIRCSLVLASAVVVLAIAASAARGSRGAWVRLRIISPIIVAAVVVIVSIPGFLPDWVRLEQALCGLLLLPVAILVNLPRMRALFAPKA</sequence>
<proteinExistence type="predicted"/>
<keyword evidence="1" id="KW-0472">Membrane</keyword>
<evidence type="ECO:0000256" key="1">
    <source>
        <dbReference type="SAM" id="Phobius"/>
    </source>
</evidence>
<organism evidence="2 3">
    <name type="scientific">Microbacterium azadirachtae</name>
    <dbReference type="NCBI Taxonomy" id="582680"/>
    <lineage>
        <taxon>Bacteria</taxon>
        <taxon>Bacillati</taxon>
        <taxon>Actinomycetota</taxon>
        <taxon>Actinomycetes</taxon>
        <taxon>Micrococcales</taxon>
        <taxon>Microbacteriaceae</taxon>
        <taxon>Microbacterium</taxon>
    </lineage>
</organism>
<feature type="transmembrane region" description="Helical" evidence="1">
    <location>
        <begin position="120"/>
        <end position="138"/>
    </location>
</feature>
<feature type="transmembrane region" description="Helical" evidence="1">
    <location>
        <begin position="95"/>
        <end position="114"/>
    </location>
</feature>